<accession>A0A1B9GSC7</accession>
<feature type="compositionally biased region" description="Polar residues" evidence="1">
    <location>
        <begin position="18"/>
        <end position="29"/>
    </location>
</feature>
<evidence type="ECO:0000313" key="3">
    <source>
        <dbReference type="Proteomes" id="UP000092666"/>
    </source>
</evidence>
<gene>
    <name evidence="2" type="ORF">I316_04325</name>
</gene>
<reference evidence="3" key="2">
    <citation type="submission" date="2013-12" db="EMBL/GenBank/DDBJ databases">
        <title>Evolution of pathogenesis and genome organization in the Tremellales.</title>
        <authorList>
            <person name="Cuomo C."/>
            <person name="Litvintseva A."/>
            <person name="Heitman J."/>
            <person name="Chen Y."/>
            <person name="Sun S."/>
            <person name="Springer D."/>
            <person name="Dromer F."/>
            <person name="Young S."/>
            <person name="Zeng Q."/>
            <person name="Chapman S."/>
            <person name="Gujja S."/>
            <person name="Saif S."/>
            <person name="Birren B."/>
        </authorList>
    </citation>
    <scope>NUCLEOTIDE SEQUENCE [LARGE SCALE GENOMIC DNA]</scope>
    <source>
        <strain evidence="3">BCC8398</strain>
    </source>
</reference>
<name>A0A1B9GSC7_9TREE</name>
<feature type="compositionally biased region" description="Acidic residues" evidence="1">
    <location>
        <begin position="32"/>
        <end position="45"/>
    </location>
</feature>
<dbReference type="AlphaFoldDB" id="A0A1B9GSC7"/>
<dbReference type="EMBL" id="KI669502">
    <property type="protein sequence ID" value="OCF33979.1"/>
    <property type="molecule type" value="Genomic_DNA"/>
</dbReference>
<keyword evidence="3" id="KW-1185">Reference proteome</keyword>
<organism evidence="2 3">
    <name type="scientific">Kwoniella heveanensis BCC8398</name>
    <dbReference type="NCBI Taxonomy" id="1296120"/>
    <lineage>
        <taxon>Eukaryota</taxon>
        <taxon>Fungi</taxon>
        <taxon>Dikarya</taxon>
        <taxon>Basidiomycota</taxon>
        <taxon>Agaricomycotina</taxon>
        <taxon>Tremellomycetes</taxon>
        <taxon>Tremellales</taxon>
        <taxon>Cryptococcaceae</taxon>
        <taxon>Kwoniella</taxon>
    </lineage>
</organism>
<sequence>MSTQPFFVARSATWPSMATATTGGLSGSSVYDLDDISEEGDDETTSPEASVGVGSEQSWVIPHRSTAAPSSHDASAGDPMTGVQSSNGENAVPHSSGATSSVALLFTTHTIYPGSSSIRPSYKVRPTFDPGTVPTAEDLDRAVSSAREFTGSWKGFNVRTLDTSISFDRPDHPAQFLDNAEGTGPIDLEGLIRTSSQALVETLADPIMSRQGVPYLLVNHDRFTAAHPAIYMHGSLQQPEAFDSAFVERWNKNWVDRRPE</sequence>
<dbReference type="Proteomes" id="UP000092666">
    <property type="component" value="Unassembled WGS sequence"/>
</dbReference>
<evidence type="ECO:0000256" key="1">
    <source>
        <dbReference type="SAM" id="MobiDB-lite"/>
    </source>
</evidence>
<evidence type="ECO:0000313" key="2">
    <source>
        <dbReference type="EMBL" id="OCF33979.1"/>
    </source>
</evidence>
<proteinExistence type="predicted"/>
<feature type="region of interest" description="Disordered" evidence="1">
    <location>
        <begin position="18"/>
        <end position="96"/>
    </location>
</feature>
<protein>
    <submittedName>
        <fullName evidence="2">Uncharacterized protein</fullName>
    </submittedName>
</protein>
<reference evidence="2 3" key="1">
    <citation type="submission" date="2013-07" db="EMBL/GenBank/DDBJ databases">
        <title>The Genome Sequence of Cryptococcus heveanensis BCC8398.</title>
        <authorList>
            <consortium name="The Broad Institute Genome Sequencing Platform"/>
            <person name="Cuomo C."/>
            <person name="Litvintseva A."/>
            <person name="Chen Y."/>
            <person name="Heitman J."/>
            <person name="Sun S."/>
            <person name="Springer D."/>
            <person name="Dromer F."/>
            <person name="Young S.K."/>
            <person name="Zeng Q."/>
            <person name="Gargeya S."/>
            <person name="Fitzgerald M."/>
            <person name="Abouelleil A."/>
            <person name="Alvarado L."/>
            <person name="Berlin A.M."/>
            <person name="Chapman S.B."/>
            <person name="Dewar J."/>
            <person name="Goldberg J."/>
            <person name="Griggs A."/>
            <person name="Gujja S."/>
            <person name="Hansen M."/>
            <person name="Howarth C."/>
            <person name="Imamovic A."/>
            <person name="Larimer J."/>
            <person name="McCowan C."/>
            <person name="Murphy C."/>
            <person name="Pearson M."/>
            <person name="Priest M."/>
            <person name="Roberts A."/>
            <person name="Saif S."/>
            <person name="Shea T."/>
            <person name="Sykes S."/>
            <person name="Wortman J."/>
            <person name="Nusbaum C."/>
            <person name="Birren B."/>
        </authorList>
    </citation>
    <scope>NUCLEOTIDE SEQUENCE [LARGE SCALE GENOMIC DNA]</scope>
    <source>
        <strain evidence="2 3">BCC8398</strain>
    </source>
</reference>